<dbReference type="GO" id="GO:0016787">
    <property type="term" value="F:hydrolase activity"/>
    <property type="evidence" value="ECO:0007669"/>
    <property type="project" value="UniProtKB-KW"/>
</dbReference>
<proteinExistence type="predicted"/>
<dbReference type="RefSeq" id="WP_038182943.1">
    <property type="nucleotide sequence ID" value="NZ_AP024903.1"/>
</dbReference>
<dbReference type="Proteomes" id="UP001279860">
    <property type="component" value="Unassembled WGS sequence"/>
</dbReference>
<feature type="domain" description="Serine aminopeptidase S33" evidence="1">
    <location>
        <begin position="64"/>
        <end position="291"/>
    </location>
</feature>
<evidence type="ECO:0000313" key="2">
    <source>
        <dbReference type="EMBL" id="MDW6093904.1"/>
    </source>
</evidence>
<accession>A0ABU4J061</accession>
<dbReference type="InterPro" id="IPR029058">
    <property type="entry name" value="AB_hydrolase_fold"/>
</dbReference>
<dbReference type="EMBL" id="JAWRCP010000001">
    <property type="protein sequence ID" value="MDW6093904.1"/>
    <property type="molecule type" value="Genomic_DNA"/>
</dbReference>
<reference evidence="2 3" key="1">
    <citation type="submission" date="2023-11" db="EMBL/GenBank/DDBJ databases">
        <title>Plant-associative lifestyle of Vibrio porteresiae and its evolutionary dynamics.</title>
        <authorList>
            <person name="Rameshkumar N."/>
            <person name="Kirti K."/>
        </authorList>
    </citation>
    <scope>NUCLEOTIDE SEQUENCE [LARGE SCALE GENOMIC DNA]</scope>
    <source>
        <strain evidence="2 3">MSSRF7</strain>
    </source>
</reference>
<dbReference type="Pfam" id="PF12146">
    <property type="entry name" value="Hydrolase_4"/>
    <property type="match status" value="1"/>
</dbReference>
<sequence length="339" mass="38482">MIKYKSQKSLLLLVVLIFLFMVFRFLTFGLENTGTQRTLSFTHGSDVLSGTLILPPHVVSPPFVVFIHGDGPQDRWSNGGYVPLVRFLVSNGIAVYSWDKPGVGLSSGNWFAQTMFDRSVEAATAMKQLRELPELRNSRGGYLGFSQAGWVVPKASQLTKTDFAVLVGAAINWRSQSIYYTGERLKLEHYAVDAIKEAQKKAELAFNEQFSIAKASEPCASICTRADFERRNSQSDARKDISEMHTATLLLMGEQDRNVDHTETVDVWHRLLPRDVSRCIKQLPNATHGLLRSELFDYQLSSQWPVWKEYLFVLFGRYSYSPNAFNIMAHWIKDQQCPN</sequence>
<evidence type="ECO:0000259" key="1">
    <source>
        <dbReference type="Pfam" id="PF12146"/>
    </source>
</evidence>
<keyword evidence="2" id="KW-0378">Hydrolase</keyword>
<dbReference type="SUPFAM" id="SSF53474">
    <property type="entry name" value="alpha/beta-Hydrolases"/>
    <property type="match status" value="1"/>
</dbReference>
<keyword evidence="3" id="KW-1185">Reference proteome</keyword>
<organism evidence="2 3">
    <name type="scientific">Vibrio rhizosphaerae</name>
    <dbReference type="NCBI Taxonomy" id="398736"/>
    <lineage>
        <taxon>Bacteria</taxon>
        <taxon>Pseudomonadati</taxon>
        <taxon>Pseudomonadota</taxon>
        <taxon>Gammaproteobacteria</taxon>
        <taxon>Vibrionales</taxon>
        <taxon>Vibrionaceae</taxon>
        <taxon>Vibrio</taxon>
    </lineage>
</organism>
<dbReference type="InterPro" id="IPR053145">
    <property type="entry name" value="AB_hydrolase_Est10"/>
</dbReference>
<evidence type="ECO:0000313" key="3">
    <source>
        <dbReference type="Proteomes" id="UP001279860"/>
    </source>
</evidence>
<dbReference type="PANTHER" id="PTHR43265:SF1">
    <property type="entry name" value="ESTERASE ESTD"/>
    <property type="match status" value="1"/>
</dbReference>
<dbReference type="Gene3D" id="3.40.50.1820">
    <property type="entry name" value="alpha/beta hydrolase"/>
    <property type="match status" value="1"/>
</dbReference>
<comment type="caution">
    <text evidence="2">The sequence shown here is derived from an EMBL/GenBank/DDBJ whole genome shotgun (WGS) entry which is preliminary data.</text>
</comment>
<protein>
    <submittedName>
        <fullName evidence="2">Alpha/beta hydrolase</fullName>
    </submittedName>
</protein>
<gene>
    <name evidence="2" type="ORF">SBX64_15300</name>
</gene>
<dbReference type="InterPro" id="IPR022742">
    <property type="entry name" value="Hydrolase_4"/>
</dbReference>
<name>A0ABU4J061_9VIBR</name>
<dbReference type="PANTHER" id="PTHR43265">
    <property type="entry name" value="ESTERASE ESTD"/>
    <property type="match status" value="1"/>
</dbReference>